<dbReference type="OrthoDB" id="10307384at2759"/>
<evidence type="ECO:0000256" key="1">
    <source>
        <dbReference type="SAM" id="Phobius"/>
    </source>
</evidence>
<comment type="caution">
    <text evidence="2">The sequence shown here is derived from an EMBL/GenBank/DDBJ whole genome shotgun (WGS) entry which is preliminary data.</text>
</comment>
<protein>
    <submittedName>
        <fullName evidence="2">Uncharacterized protein</fullName>
    </submittedName>
</protein>
<keyword evidence="1" id="KW-1133">Transmembrane helix</keyword>
<keyword evidence="1" id="KW-0812">Transmembrane</keyword>
<dbReference type="EMBL" id="BGPR01000327">
    <property type="protein sequence ID" value="GBM13402.1"/>
    <property type="molecule type" value="Genomic_DNA"/>
</dbReference>
<evidence type="ECO:0000313" key="2">
    <source>
        <dbReference type="EMBL" id="GBM13402.1"/>
    </source>
</evidence>
<reference evidence="2 3" key="1">
    <citation type="journal article" date="2019" name="Sci. Rep.">
        <title>Orb-weaving spider Araneus ventricosus genome elucidates the spidroin gene catalogue.</title>
        <authorList>
            <person name="Kono N."/>
            <person name="Nakamura H."/>
            <person name="Ohtoshi R."/>
            <person name="Moran D.A.P."/>
            <person name="Shinohara A."/>
            <person name="Yoshida Y."/>
            <person name="Fujiwara M."/>
            <person name="Mori M."/>
            <person name="Tomita M."/>
            <person name="Arakawa K."/>
        </authorList>
    </citation>
    <scope>NUCLEOTIDE SEQUENCE [LARGE SCALE GENOMIC DNA]</scope>
</reference>
<evidence type="ECO:0000313" key="3">
    <source>
        <dbReference type="Proteomes" id="UP000499080"/>
    </source>
</evidence>
<accession>A0A4Y2D9C6</accession>
<sequence length="137" mass="15922">MMTKYAEILNIILSLHVAIVVAFYGPDYPPVIPVPYHVGHRHTSNVVHVPVYHDRLIIVNKPENHHHHHHRPQGQKSRIRQGHQLKDGHIFWHPEWQLRNLPYLHSSSTKHLLHDKHGFSLPGIPISPPVAIETIWL</sequence>
<dbReference type="Proteomes" id="UP000499080">
    <property type="component" value="Unassembled WGS sequence"/>
</dbReference>
<gene>
    <name evidence="2" type="ORF">AVEN_54411_1</name>
</gene>
<organism evidence="2 3">
    <name type="scientific">Araneus ventricosus</name>
    <name type="common">Orbweaver spider</name>
    <name type="synonym">Epeira ventricosa</name>
    <dbReference type="NCBI Taxonomy" id="182803"/>
    <lineage>
        <taxon>Eukaryota</taxon>
        <taxon>Metazoa</taxon>
        <taxon>Ecdysozoa</taxon>
        <taxon>Arthropoda</taxon>
        <taxon>Chelicerata</taxon>
        <taxon>Arachnida</taxon>
        <taxon>Araneae</taxon>
        <taxon>Araneomorphae</taxon>
        <taxon>Entelegynae</taxon>
        <taxon>Araneoidea</taxon>
        <taxon>Araneidae</taxon>
        <taxon>Araneus</taxon>
    </lineage>
</organism>
<keyword evidence="3" id="KW-1185">Reference proteome</keyword>
<feature type="transmembrane region" description="Helical" evidence="1">
    <location>
        <begin position="7"/>
        <end position="25"/>
    </location>
</feature>
<keyword evidence="1" id="KW-0472">Membrane</keyword>
<name>A0A4Y2D9C6_ARAVE</name>
<proteinExistence type="predicted"/>
<dbReference type="AlphaFoldDB" id="A0A4Y2D9C6"/>